<reference evidence="1 2" key="1">
    <citation type="submission" date="2016-12" db="EMBL/GenBank/DDBJ databases">
        <title>The genomes of Aspergillus section Nigri reveals drivers in fungal speciation.</title>
        <authorList>
            <consortium name="DOE Joint Genome Institute"/>
            <person name="Vesth T.C."/>
            <person name="Nybo J."/>
            <person name="Theobald S."/>
            <person name="Brandl J."/>
            <person name="Frisvad J.C."/>
            <person name="Nielsen K.F."/>
            <person name="Lyhne E.K."/>
            <person name="Kogle M.E."/>
            <person name="Kuo A."/>
            <person name="Riley R."/>
            <person name="Clum A."/>
            <person name="Nolan M."/>
            <person name="Lipzen A."/>
            <person name="Salamov A."/>
            <person name="Henrissat B."/>
            <person name="Wiebenga A."/>
            <person name="De Vries R.P."/>
            <person name="Grigoriev I.V."/>
            <person name="Mortensen U.H."/>
            <person name="Andersen M.R."/>
            <person name="Baker S.E."/>
        </authorList>
    </citation>
    <scope>NUCLEOTIDE SEQUENCE [LARGE SCALE GENOMIC DNA]</scope>
    <source>
        <strain evidence="1 2">JOP 1030-1</strain>
    </source>
</reference>
<name>A0A318ZJL0_9EURO</name>
<accession>A0A318ZJL0</accession>
<gene>
    <name evidence="1" type="ORF">BP01DRAFT_414881</name>
</gene>
<evidence type="ECO:0008006" key="3">
    <source>
        <dbReference type="Google" id="ProtNLM"/>
    </source>
</evidence>
<protein>
    <recommendedName>
        <fullName evidence="3">Ankyrin repeat-containing protein</fullName>
    </recommendedName>
</protein>
<evidence type="ECO:0000313" key="1">
    <source>
        <dbReference type="EMBL" id="PYH46995.1"/>
    </source>
</evidence>
<dbReference type="Proteomes" id="UP000248349">
    <property type="component" value="Unassembled WGS sequence"/>
</dbReference>
<dbReference type="AlphaFoldDB" id="A0A318ZJL0"/>
<evidence type="ECO:0000313" key="2">
    <source>
        <dbReference type="Proteomes" id="UP000248349"/>
    </source>
</evidence>
<dbReference type="EMBL" id="KZ821226">
    <property type="protein sequence ID" value="PYH46995.1"/>
    <property type="molecule type" value="Genomic_DNA"/>
</dbReference>
<dbReference type="GeneID" id="37080316"/>
<proteinExistence type="predicted"/>
<keyword evidence="2" id="KW-1185">Reference proteome</keyword>
<dbReference type="RefSeq" id="XP_025432977.1">
    <property type="nucleotide sequence ID" value="XM_025579087.1"/>
</dbReference>
<dbReference type="STRING" id="1450539.A0A318ZJL0"/>
<organism evidence="1 2">
    <name type="scientific">Aspergillus saccharolyticus JOP 1030-1</name>
    <dbReference type="NCBI Taxonomy" id="1450539"/>
    <lineage>
        <taxon>Eukaryota</taxon>
        <taxon>Fungi</taxon>
        <taxon>Dikarya</taxon>
        <taxon>Ascomycota</taxon>
        <taxon>Pezizomycotina</taxon>
        <taxon>Eurotiomycetes</taxon>
        <taxon>Eurotiomycetidae</taxon>
        <taxon>Eurotiales</taxon>
        <taxon>Aspergillaceae</taxon>
        <taxon>Aspergillus</taxon>
        <taxon>Aspergillus subgen. Circumdati</taxon>
    </lineage>
</organism>
<dbReference type="OrthoDB" id="4812218at2759"/>
<sequence length="143" mass="16175">MFAASGSPTFQEEYRGNYVPAVIDTPLGHQVVAPDNPYVAAAGPDKLYFLDTRLNPETAQHIKEQIEKATEPHQDGYIAIDEIAATAKISNKVTKETIFEFDPNYARMLFAWGMNRHNPDFKLPEHEPACDWLVTYDLDNIPH</sequence>